<evidence type="ECO:0000256" key="2">
    <source>
        <dbReference type="ARBA" id="ARBA00022448"/>
    </source>
</evidence>
<keyword evidence="6" id="KW-0762">Sugar transport</keyword>
<protein>
    <submittedName>
        <fullName evidence="6">Multiple sugar transport system substrate-binding protein</fullName>
    </submittedName>
</protein>
<proteinExistence type="inferred from homology"/>
<feature type="region of interest" description="Disordered" evidence="4">
    <location>
        <begin position="29"/>
        <end position="50"/>
    </location>
</feature>
<dbReference type="Pfam" id="PF01547">
    <property type="entry name" value="SBP_bac_1"/>
    <property type="match status" value="1"/>
</dbReference>
<keyword evidence="3 5" id="KW-0732">Signal</keyword>
<keyword evidence="7" id="KW-1185">Reference proteome</keyword>
<feature type="signal peptide" evidence="5">
    <location>
        <begin position="1"/>
        <end position="28"/>
    </location>
</feature>
<name>A0AA45WYH0_9CLOT</name>
<comment type="similarity">
    <text evidence="1">Belongs to the bacterial solute-binding protein 1 family.</text>
</comment>
<evidence type="ECO:0000256" key="1">
    <source>
        <dbReference type="ARBA" id="ARBA00008520"/>
    </source>
</evidence>
<evidence type="ECO:0000256" key="5">
    <source>
        <dbReference type="SAM" id="SignalP"/>
    </source>
</evidence>
<dbReference type="PANTHER" id="PTHR43649">
    <property type="entry name" value="ARABINOSE-BINDING PROTEIN-RELATED"/>
    <property type="match status" value="1"/>
</dbReference>
<keyword evidence="2" id="KW-0813">Transport</keyword>
<dbReference type="InterPro" id="IPR050490">
    <property type="entry name" value="Bact_solute-bd_prot1"/>
</dbReference>
<feature type="compositionally biased region" description="Pro residues" evidence="4">
    <location>
        <begin position="29"/>
        <end position="39"/>
    </location>
</feature>
<organism evidence="6 7">
    <name type="scientific">Anoxynatronum buryatiense</name>
    <dbReference type="NCBI Taxonomy" id="489973"/>
    <lineage>
        <taxon>Bacteria</taxon>
        <taxon>Bacillati</taxon>
        <taxon>Bacillota</taxon>
        <taxon>Clostridia</taxon>
        <taxon>Eubacteriales</taxon>
        <taxon>Clostridiaceae</taxon>
        <taxon>Anoxynatronum</taxon>
    </lineage>
</organism>
<dbReference type="Proteomes" id="UP001158066">
    <property type="component" value="Unassembled WGS sequence"/>
</dbReference>
<evidence type="ECO:0000256" key="4">
    <source>
        <dbReference type="SAM" id="MobiDB-lite"/>
    </source>
</evidence>
<dbReference type="SUPFAM" id="SSF53850">
    <property type="entry name" value="Periplasmic binding protein-like II"/>
    <property type="match status" value="1"/>
</dbReference>
<comment type="caution">
    <text evidence="6">The sequence shown here is derived from an EMBL/GenBank/DDBJ whole genome shotgun (WGS) entry which is preliminary data.</text>
</comment>
<reference evidence="6" key="1">
    <citation type="submission" date="2017-05" db="EMBL/GenBank/DDBJ databases">
        <authorList>
            <person name="Varghese N."/>
            <person name="Submissions S."/>
        </authorList>
    </citation>
    <scope>NUCLEOTIDE SEQUENCE</scope>
    <source>
        <strain evidence="6">Su22</strain>
    </source>
</reference>
<dbReference type="RefSeq" id="WP_283410385.1">
    <property type="nucleotide sequence ID" value="NZ_FXUF01000015.1"/>
</dbReference>
<dbReference type="InterPro" id="IPR006059">
    <property type="entry name" value="SBP"/>
</dbReference>
<evidence type="ECO:0000313" key="7">
    <source>
        <dbReference type="Proteomes" id="UP001158066"/>
    </source>
</evidence>
<dbReference type="Gene3D" id="3.40.190.10">
    <property type="entry name" value="Periplasmic binding protein-like II"/>
    <property type="match status" value="2"/>
</dbReference>
<dbReference type="CDD" id="cd14750">
    <property type="entry name" value="PBP2_TMBP"/>
    <property type="match status" value="1"/>
</dbReference>
<dbReference type="EMBL" id="FXUF01000015">
    <property type="protein sequence ID" value="SMP67383.1"/>
    <property type="molecule type" value="Genomic_DNA"/>
</dbReference>
<dbReference type="PANTHER" id="PTHR43649:SF34">
    <property type="entry name" value="ABC TRANSPORTER PERIPLASMIC-BINDING PROTEIN YCJN-RELATED"/>
    <property type="match status" value="1"/>
</dbReference>
<dbReference type="PROSITE" id="PS51257">
    <property type="entry name" value="PROKAR_LIPOPROTEIN"/>
    <property type="match status" value="1"/>
</dbReference>
<evidence type="ECO:0000256" key="3">
    <source>
        <dbReference type="ARBA" id="ARBA00022729"/>
    </source>
</evidence>
<accession>A0AA45WYH0</accession>
<dbReference type="AlphaFoldDB" id="A0AA45WYH0"/>
<feature type="chain" id="PRO_5041229566" evidence="5">
    <location>
        <begin position="29"/>
        <end position="441"/>
    </location>
</feature>
<sequence length="441" mass="48470">MKRIWQKKHWWALVLVGAMLLAACGQPAAPAPAPAPASPPAQESENNDADQPGVASIAIAARAGAMADALKAVAAQYTQETGIDVQVNDMPYDNLKETIVLDVRNNSGAYDLVMMDDPWMPEFGQANLLANLDDYFTEGVDPDFVPTTINLSREPYGTGSLYALPLIGNVQMFFYREDLIEKYDLTPPENWDDVLAIAEVITREEPDTFGYALRGQRGNPIVSNYMPLFWAYGGRVLDENGVPQVNSEAGVKAMETYMKLKDLGPVGVEAFDSDQIATALTQGQAAMLVAWPSWVAMVDNEEDSLVAGKVAFAAVPGQVNESAAMIGNWLLGVPRTSSKIEAAVDFMKWVTSAEVQKEMAMIGGGVPTRRSVYQDPELIEKYRHYPAQLEALERSVARPRTPYWSQIEDVWGMYLSQILAGQVEIQEGLDRANEEIKNMLP</sequence>
<gene>
    <name evidence="6" type="ORF">SAMN06296020_11562</name>
</gene>
<evidence type="ECO:0000313" key="6">
    <source>
        <dbReference type="EMBL" id="SMP67383.1"/>
    </source>
</evidence>